<proteinExistence type="inferred from homology"/>
<protein>
    <submittedName>
        <fullName evidence="3">Group II intron-encoded protein LtrA</fullName>
    </submittedName>
</protein>
<comment type="similarity">
    <text evidence="1">Belongs to the bacterial reverse transcriptase family.</text>
</comment>
<accession>A0A517Y7Q4</accession>
<dbReference type="KEGG" id="aagg:ETAA8_13410"/>
<dbReference type="EMBL" id="CP036274">
    <property type="protein sequence ID" value="QDU26264.1"/>
    <property type="molecule type" value="Genomic_DNA"/>
</dbReference>
<dbReference type="OrthoDB" id="284174at2"/>
<dbReference type="InterPro" id="IPR051083">
    <property type="entry name" value="GrpII_Intron_Splice-Mob/Def"/>
</dbReference>
<evidence type="ECO:0000313" key="3">
    <source>
        <dbReference type="EMBL" id="QDU26264.1"/>
    </source>
</evidence>
<dbReference type="PANTHER" id="PTHR34047:SF8">
    <property type="entry name" value="PROTEIN YKFC"/>
    <property type="match status" value="1"/>
</dbReference>
<dbReference type="PANTHER" id="PTHR34047">
    <property type="entry name" value="NUCLEAR INTRON MATURASE 1, MITOCHONDRIAL-RELATED"/>
    <property type="match status" value="1"/>
</dbReference>
<reference evidence="3 4" key="1">
    <citation type="submission" date="2019-02" db="EMBL/GenBank/DDBJ databases">
        <title>Deep-cultivation of Planctomycetes and their phenomic and genomic characterization uncovers novel biology.</title>
        <authorList>
            <person name="Wiegand S."/>
            <person name="Jogler M."/>
            <person name="Boedeker C."/>
            <person name="Pinto D."/>
            <person name="Vollmers J."/>
            <person name="Rivas-Marin E."/>
            <person name="Kohn T."/>
            <person name="Peeters S.H."/>
            <person name="Heuer A."/>
            <person name="Rast P."/>
            <person name="Oberbeckmann S."/>
            <person name="Bunk B."/>
            <person name="Jeske O."/>
            <person name="Meyerdierks A."/>
            <person name="Storesund J.E."/>
            <person name="Kallscheuer N."/>
            <person name="Luecker S."/>
            <person name="Lage O.M."/>
            <person name="Pohl T."/>
            <person name="Merkel B.J."/>
            <person name="Hornburger P."/>
            <person name="Mueller R.-W."/>
            <person name="Bruemmer F."/>
            <person name="Labrenz M."/>
            <person name="Spormann A.M."/>
            <person name="Op den Camp H."/>
            <person name="Overmann J."/>
            <person name="Amann R."/>
            <person name="Jetten M.S.M."/>
            <person name="Mascher T."/>
            <person name="Medema M.H."/>
            <person name="Devos D.P."/>
            <person name="Kaster A.-K."/>
            <person name="Ovreas L."/>
            <person name="Rohde M."/>
            <person name="Galperin M.Y."/>
            <person name="Jogler C."/>
        </authorList>
    </citation>
    <scope>NUCLEOTIDE SEQUENCE [LARGE SCALE GENOMIC DNA]</scope>
    <source>
        <strain evidence="3 4">ETA_A8</strain>
    </source>
</reference>
<feature type="compositionally biased region" description="Basic and acidic residues" evidence="2">
    <location>
        <begin position="1"/>
        <end position="11"/>
    </location>
</feature>
<dbReference type="InterPro" id="IPR043502">
    <property type="entry name" value="DNA/RNA_pol_sf"/>
</dbReference>
<dbReference type="Proteomes" id="UP000315017">
    <property type="component" value="Chromosome"/>
</dbReference>
<dbReference type="RefSeq" id="WP_145086541.1">
    <property type="nucleotide sequence ID" value="NZ_CP036274.1"/>
</dbReference>
<keyword evidence="4" id="KW-1185">Reference proteome</keyword>
<feature type="region of interest" description="Disordered" evidence="2">
    <location>
        <begin position="1"/>
        <end position="20"/>
    </location>
</feature>
<evidence type="ECO:0000256" key="2">
    <source>
        <dbReference type="SAM" id="MobiDB-lite"/>
    </source>
</evidence>
<name>A0A517Y7Q4_9BACT</name>
<dbReference type="AlphaFoldDB" id="A0A517Y7Q4"/>
<dbReference type="SUPFAM" id="SSF56672">
    <property type="entry name" value="DNA/RNA polymerases"/>
    <property type="match status" value="1"/>
</dbReference>
<evidence type="ECO:0000313" key="4">
    <source>
        <dbReference type="Proteomes" id="UP000315017"/>
    </source>
</evidence>
<organism evidence="3 4">
    <name type="scientific">Anatilimnocola aggregata</name>
    <dbReference type="NCBI Taxonomy" id="2528021"/>
    <lineage>
        <taxon>Bacteria</taxon>
        <taxon>Pseudomonadati</taxon>
        <taxon>Planctomycetota</taxon>
        <taxon>Planctomycetia</taxon>
        <taxon>Pirellulales</taxon>
        <taxon>Pirellulaceae</taxon>
        <taxon>Anatilimnocola</taxon>
    </lineage>
</organism>
<evidence type="ECO:0000256" key="1">
    <source>
        <dbReference type="ARBA" id="ARBA00034120"/>
    </source>
</evidence>
<gene>
    <name evidence="3" type="primary">ltrA_1</name>
    <name evidence="3" type="ORF">ETAA8_13410</name>
</gene>
<sequence>MDIRPTTEKATAHNADQLPAEPEVKSGVTLRLTVSQLRWKLGLNAKQEPSFRFCALYDRVYRRHVLTAAWRLVLNNYVAPGVDGQSCQDIIDGPGAATFLEELHEELRTHRYRPQPVKRVCISKPDGRQRPLGIPTVKDRIVQMAVLLVMELIFEADFVDSSYGFRPGRSARSPRFGNISRLGDGRCTTQTCKDTSTRSLTISF</sequence>